<dbReference type="EMBL" id="BMAV01007432">
    <property type="protein sequence ID" value="GFY50364.1"/>
    <property type="molecule type" value="Genomic_DNA"/>
</dbReference>
<protein>
    <submittedName>
        <fullName evidence="2">Uncharacterized protein</fullName>
    </submittedName>
</protein>
<feature type="compositionally biased region" description="Polar residues" evidence="1">
    <location>
        <begin position="163"/>
        <end position="177"/>
    </location>
</feature>
<evidence type="ECO:0000256" key="1">
    <source>
        <dbReference type="SAM" id="MobiDB-lite"/>
    </source>
</evidence>
<dbReference type="Proteomes" id="UP000886998">
    <property type="component" value="Unassembled WGS sequence"/>
</dbReference>
<gene>
    <name evidence="2" type="primary">NCL1_35042</name>
    <name evidence="2" type="ORF">TNIN_299901</name>
</gene>
<organism evidence="2 3">
    <name type="scientific">Trichonephila inaurata madagascariensis</name>
    <dbReference type="NCBI Taxonomy" id="2747483"/>
    <lineage>
        <taxon>Eukaryota</taxon>
        <taxon>Metazoa</taxon>
        <taxon>Ecdysozoa</taxon>
        <taxon>Arthropoda</taxon>
        <taxon>Chelicerata</taxon>
        <taxon>Arachnida</taxon>
        <taxon>Araneae</taxon>
        <taxon>Araneomorphae</taxon>
        <taxon>Entelegynae</taxon>
        <taxon>Araneoidea</taxon>
        <taxon>Nephilidae</taxon>
        <taxon>Trichonephila</taxon>
        <taxon>Trichonephila inaurata</taxon>
    </lineage>
</organism>
<feature type="region of interest" description="Disordered" evidence="1">
    <location>
        <begin position="68"/>
        <end position="117"/>
    </location>
</feature>
<name>A0A8X6XBV4_9ARAC</name>
<comment type="caution">
    <text evidence="2">The sequence shown here is derived from an EMBL/GenBank/DDBJ whole genome shotgun (WGS) entry which is preliminary data.</text>
</comment>
<dbReference type="AlphaFoldDB" id="A0A8X6XBV4"/>
<reference evidence="2" key="1">
    <citation type="submission" date="2020-08" db="EMBL/GenBank/DDBJ databases">
        <title>Multicomponent nature underlies the extraordinary mechanical properties of spider dragline silk.</title>
        <authorList>
            <person name="Kono N."/>
            <person name="Nakamura H."/>
            <person name="Mori M."/>
            <person name="Yoshida Y."/>
            <person name="Ohtoshi R."/>
            <person name="Malay A.D."/>
            <person name="Moran D.A.P."/>
            <person name="Tomita M."/>
            <person name="Numata K."/>
            <person name="Arakawa K."/>
        </authorList>
    </citation>
    <scope>NUCLEOTIDE SEQUENCE</scope>
</reference>
<feature type="region of interest" description="Disordered" evidence="1">
    <location>
        <begin position="146"/>
        <end position="199"/>
    </location>
</feature>
<keyword evidence="3" id="KW-1185">Reference proteome</keyword>
<evidence type="ECO:0000313" key="3">
    <source>
        <dbReference type="Proteomes" id="UP000886998"/>
    </source>
</evidence>
<feature type="compositionally biased region" description="Low complexity" evidence="1">
    <location>
        <begin position="183"/>
        <end position="195"/>
    </location>
</feature>
<evidence type="ECO:0000313" key="2">
    <source>
        <dbReference type="EMBL" id="GFY50364.1"/>
    </source>
</evidence>
<sequence>MKRRVEVTVRLSAKCKLDISSDVMVGVILQRLWPIVSFQLLVRHQFTLTKSLQKFCLTTKQHKYYARGSGWSRKQAPARSECPGEFQEELPPRQIGPAEHQRPGTAPDARPERRPGRATVRYPLRPFALGAQAVQDCHTAARQELHPDAGKRPRGNAAHPGLRQSSGGRPATRSRSGCSHYAPSPGSGRRGVPGFRARRRQGRPIPWGVLLRPVRQALTEAHLPSEISTFPGMIGPKSVAPQDSFKCLV</sequence>
<proteinExistence type="predicted"/>
<dbReference type="OrthoDB" id="10578441at2759"/>
<accession>A0A8X6XBV4</accession>